<proteinExistence type="predicted"/>
<reference evidence="1 2" key="2">
    <citation type="submission" date="2024-02" db="EMBL/GenBank/DDBJ databases">
        <title>The Genome Sequence of Enterococcus sp. DIV0159.</title>
        <authorList>
            <person name="Earl A."/>
            <person name="Manson A."/>
            <person name="Gilmore M."/>
            <person name="Sanders J."/>
            <person name="Shea T."/>
            <person name="Howe W."/>
            <person name="Livny J."/>
            <person name="Cuomo C."/>
            <person name="Neafsey D."/>
            <person name="Birren B."/>
        </authorList>
    </citation>
    <scope>NUCLEOTIDE SEQUENCE [LARGE SCALE GENOMIC DNA]</scope>
    <source>
        <strain evidence="1 2">665A</strain>
    </source>
</reference>
<dbReference type="RefSeq" id="WP_207703407.1">
    <property type="nucleotide sequence ID" value="NZ_JAFREL020000002.1"/>
</dbReference>
<evidence type="ECO:0000313" key="2">
    <source>
        <dbReference type="Proteomes" id="UP000664357"/>
    </source>
</evidence>
<gene>
    <name evidence="1" type="ORF">JZO67_003039</name>
</gene>
<dbReference type="EMBL" id="JAFREL020000002">
    <property type="protein sequence ID" value="MEO1771065.1"/>
    <property type="molecule type" value="Genomic_DNA"/>
</dbReference>
<keyword evidence="2" id="KW-1185">Reference proteome</keyword>
<comment type="caution">
    <text evidence="1">The sequence shown here is derived from an EMBL/GenBank/DDBJ whole genome shotgun (WGS) entry which is preliminary data.</text>
</comment>
<protein>
    <submittedName>
        <fullName evidence="1">Uncharacterized protein</fullName>
    </submittedName>
</protein>
<name>A0ABV0ET03_9ENTE</name>
<evidence type="ECO:0000313" key="1">
    <source>
        <dbReference type="EMBL" id="MEO1771065.1"/>
    </source>
</evidence>
<reference evidence="1 2" key="1">
    <citation type="submission" date="2021-03" db="EMBL/GenBank/DDBJ databases">
        <authorList>
            <person name="Gilmore M.S."/>
            <person name="Schwartzman J."/>
            <person name="Van Tyne D."/>
            <person name="Martin M."/>
            <person name="Earl A.M."/>
            <person name="Manson A.L."/>
            <person name="Straub T."/>
            <person name="Salamzade R."/>
            <person name="Saavedra J."/>
            <person name="Lebreton F."/>
            <person name="Prichula J."/>
            <person name="Schaufler K."/>
            <person name="Gaca A."/>
            <person name="Sgardioli B."/>
            <person name="Wagenaar J."/>
            <person name="Strong T."/>
        </authorList>
    </citation>
    <scope>NUCLEOTIDE SEQUENCE [LARGE SCALE GENOMIC DNA]</scope>
    <source>
        <strain evidence="1 2">665A</strain>
    </source>
</reference>
<organism evidence="1 2">
    <name type="scientific">Candidatus Enterococcus ferrettii</name>
    <dbReference type="NCBI Taxonomy" id="2815324"/>
    <lineage>
        <taxon>Bacteria</taxon>
        <taxon>Bacillati</taxon>
        <taxon>Bacillota</taxon>
        <taxon>Bacilli</taxon>
        <taxon>Lactobacillales</taxon>
        <taxon>Enterococcaceae</taxon>
        <taxon>Enterococcus</taxon>
    </lineage>
</organism>
<accession>A0ABV0ET03</accession>
<dbReference type="Proteomes" id="UP000664357">
    <property type="component" value="Unassembled WGS sequence"/>
</dbReference>
<sequence>MEIIYPPLVEEGFSYLLGQKQEVGSKAEFYRSMVKKRMISETGEPTDYAIEQGWIKVFDEAEGLSLENFLKLYPVFQRYDLNQFQQINGFWEIPLSLKQQILQQLSEEIFNYDEELQLKEYLTDR</sequence>